<dbReference type="InterPro" id="IPR006311">
    <property type="entry name" value="TAT_signal"/>
</dbReference>
<dbReference type="Proteomes" id="UP000431080">
    <property type="component" value="Unassembled WGS sequence"/>
</dbReference>
<dbReference type="InterPro" id="IPR036691">
    <property type="entry name" value="Endo/exonu/phosph_ase_sf"/>
</dbReference>
<evidence type="ECO:0000313" key="3">
    <source>
        <dbReference type="EMBL" id="MRG59063.1"/>
    </source>
</evidence>
<keyword evidence="4" id="KW-1185">Reference proteome</keyword>
<feature type="domain" description="LTD" evidence="2">
    <location>
        <begin position="30"/>
        <end position="147"/>
    </location>
</feature>
<name>A0A6I2FAW5_9MICO</name>
<feature type="signal peptide" evidence="1">
    <location>
        <begin position="1"/>
        <end position="35"/>
    </location>
</feature>
<reference evidence="3 4" key="1">
    <citation type="submission" date="2019-10" db="EMBL/GenBank/DDBJ databases">
        <authorList>
            <person name="Nie G."/>
            <person name="Ming H."/>
            <person name="Yi B."/>
        </authorList>
    </citation>
    <scope>NUCLEOTIDE SEQUENCE [LARGE SCALE GENOMIC DNA]</scope>
    <source>
        <strain evidence="3 4">CFH 90414</strain>
    </source>
</reference>
<gene>
    <name evidence="3" type="ORF">GE115_04150</name>
</gene>
<dbReference type="GO" id="GO:0004519">
    <property type="term" value="F:endonuclease activity"/>
    <property type="evidence" value="ECO:0007669"/>
    <property type="project" value="UniProtKB-KW"/>
</dbReference>
<feature type="chain" id="PRO_5026151110" evidence="1">
    <location>
        <begin position="36"/>
        <end position="1097"/>
    </location>
</feature>
<dbReference type="PANTHER" id="PTHR42834">
    <property type="entry name" value="ENDONUCLEASE/EXONUCLEASE/PHOSPHATASE FAMILY PROTEIN (AFU_ORTHOLOGUE AFUA_3G09210)"/>
    <property type="match status" value="1"/>
</dbReference>
<dbReference type="AlphaFoldDB" id="A0A6I2FAW5"/>
<dbReference type="InterPro" id="IPR047971">
    <property type="entry name" value="ExeM-like"/>
</dbReference>
<dbReference type="Gene3D" id="3.60.10.10">
    <property type="entry name" value="Endonuclease/exonuclease/phosphatase"/>
    <property type="match status" value="1"/>
</dbReference>
<dbReference type="InterPro" id="IPR005135">
    <property type="entry name" value="Endo/exonuclease/phosphatase"/>
</dbReference>
<keyword evidence="3" id="KW-0378">Hydrolase</keyword>
<dbReference type="PROSITE" id="PS51318">
    <property type="entry name" value="TAT"/>
    <property type="match status" value="1"/>
</dbReference>
<dbReference type="RefSeq" id="WP_153683540.1">
    <property type="nucleotide sequence ID" value="NZ_WJIF01000002.1"/>
</dbReference>
<dbReference type="NCBIfam" id="NF033681">
    <property type="entry name" value="ExeM_NucH_DNase"/>
    <property type="match status" value="1"/>
</dbReference>
<dbReference type="CDD" id="cd04486">
    <property type="entry name" value="YhcR_OBF_like"/>
    <property type="match status" value="1"/>
</dbReference>
<dbReference type="PANTHER" id="PTHR42834:SF1">
    <property type="entry name" value="ENDONUCLEASE_EXONUCLEASE_PHOSPHATASE FAMILY PROTEIN (AFU_ORTHOLOGUE AFUA_3G09210)"/>
    <property type="match status" value="1"/>
</dbReference>
<keyword evidence="3" id="KW-0540">Nuclease</keyword>
<sequence>MHRPVRTSARRGGIVAAAAASLVAAGLVAAPAAVAAPDGGLIISEVVEGSSNNKAVELFNASDAAIDLAATTTSLAFSFNGSATAGLTIPLTGSIPAGATYVVAHASASAPILAVAAQTNSSGWFNGDDAISLLQAGAVVDSFGQAGVDPGTEWGTGLVSTADNTLRRTATVCVGDSVPDDAFDPAAQWTGLATDTFDGLGAHTTDCDGVVPEPVSPVINEFSASTTGDDEEYLEVFGDPNADLSGYAVLEVEGDTAPTSPVGLVDGVFPLGTTDEDGRYLVDLANGDLENGTVSLLLVSGFTGAAGDDLDVENDGVLDAGLAFEVVDAVAVTDGGAGDAAYGGVVLGVSYDGLPFAPGGASRIPDGTDTDAPADWVRNDFDLAGIPGRPGTLVDGEAVNTPGAENTTELVVEPEPGPDASCEADFVTIGSVQGSGDVSPVVGDLVEIEGVVTGDFQDGGFEGYYVQDPGDWDAATSDGIFVHVPEGPEVAAGGIPVAPGDTVHVVGTVSEFFGLTEVTATGPLAVEVCGTGAELPAPIALELPIAPADREAYEGMRVTLPQTLTILETFEYGQFGLITMGTERHNQPTAMFLPGSPEAVALAEFNVNDSIGLDDGRGVQNPDPAIHPNGQEFTLDNAFRAGDHVTNATGVLDYRFDQWSVQPTQPADFESVLPRESLPDVGGDLKVASFNVLNYFTTLDSRGANTPEEFERQQAKIVAAISEIDADVVGLIEIENNGGVAANALAEALNAVMGAGTYDVIETGPLGTDVITTALIYKPALVEPRGAHAVLDTSVDPRFLDDFNRPALAQTFASIETGEQVTVVVNHLKSKGSDCNDVGDPTDPNGQGNCNGVRTAAAEAMVDWLAGDPTGQGAVGRELIIGDLNSYDHEDPIRVLTGAGYTDLEKQFNGEEAYSYVFDGQLGYLDYALAGTGLVAEVTGATAWHINSDEPSIIDYDMTFKKPAQDALFAPDAFRSSDHDPVIVGIELTPPDTTAPTLELDADPGRIWLPLGQWRTIDIDVEASDDSGDVTVELVAATAQGSKRAEVQQITDTRFRVRAMPHASYTFEYRATDASGNSVTDRVTVYTGLQGIWPFGL</sequence>
<dbReference type="PROSITE" id="PS51841">
    <property type="entry name" value="LTD"/>
    <property type="match status" value="1"/>
</dbReference>
<dbReference type="Pfam" id="PF03372">
    <property type="entry name" value="Exo_endo_phos"/>
    <property type="match status" value="1"/>
</dbReference>
<proteinExistence type="predicted"/>
<comment type="caution">
    <text evidence="3">The sequence shown here is derived from an EMBL/GenBank/DDBJ whole genome shotgun (WGS) entry which is preliminary data.</text>
</comment>
<dbReference type="EMBL" id="WJIF01000002">
    <property type="protein sequence ID" value="MRG59063.1"/>
    <property type="molecule type" value="Genomic_DNA"/>
</dbReference>
<keyword evidence="3" id="KW-0255">Endonuclease</keyword>
<keyword evidence="1" id="KW-0732">Signal</keyword>
<organism evidence="3 4">
    <name type="scientific">Agromyces agglutinans</name>
    <dbReference type="NCBI Taxonomy" id="2662258"/>
    <lineage>
        <taxon>Bacteria</taxon>
        <taxon>Bacillati</taxon>
        <taxon>Actinomycetota</taxon>
        <taxon>Actinomycetes</taxon>
        <taxon>Micrococcales</taxon>
        <taxon>Microbacteriaceae</taxon>
        <taxon>Agromyces</taxon>
    </lineage>
</organism>
<protein>
    <submittedName>
        <fullName evidence="3">ExeM/NucH family extracellular endonuclease</fullName>
    </submittedName>
</protein>
<dbReference type="Pfam" id="PF00932">
    <property type="entry name" value="LTD"/>
    <property type="match status" value="1"/>
</dbReference>
<evidence type="ECO:0000256" key="1">
    <source>
        <dbReference type="SAM" id="SignalP"/>
    </source>
</evidence>
<evidence type="ECO:0000259" key="2">
    <source>
        <dbReference type="PROSITE" id="PS51841"/>
    </source>
</evidence>
<dbReference type="SUPFAM" id="SSF56219">
    <property type="entry name" value="DNase I-like"/>
    <property type="match status" value="1"/>
</dbReference>
<dbReference type="CDD" id="cd10283">
    <property type="entry name" value="MnuA_DNase1-like"/>
    <property type="match status" value="1"/>
</dbReference>
<dbReference type="InterPro" id="IPR001322">
    <property type="entry name" value="Lamin_tail_dom"/>
</dbReference>
<evidence type="ECO:0000313" key="4">
    <source>
        <dbReference type="Proteomes" id="UP000431080"/>
    </source>
</evidence>
<accession>A0A6I2FAW5</accession>